<dbReference type="InterPro" id="IPR050313">
    <property type="entry name" value="Carb_Metab_HTH_regulators"/>
</dbReference>
<dbReference type="Pfam" id="PF08220">
    <property type="entry name" value="HTH_DeoR"/>
    <property type="match status" value="1"/>
</dbReference>
<evidence type="ECO:0000256" key="3">
    <source>
        <dbReference type="ARBA" id="ARBA00023015"/>
    </source>
</evidence>
<evidence type="ECO:0000313" key="8">
    <source>
        <dbReference type="Proteomes" id="UP000662814"/>
    </source>
</evidence>
<keyword evidence="2" id="KW-0678">Repressor</keyword>
<organism evidence="7 8">
    <name type="scientific">Paramicrobacterium chengjingii</name>
    <dbReference type="NCBI Taxonomy" id="2769067"/>
    <lineage>
        <taxon>Bacteria</taxon>
        <taxon>Bacillati</taxon>
        <taxon>Actinomycetota</taxon>
        <taxon>Actinomycetes</taxon>
        <taxon>Micrococcales</taxon>
        <taxon>Microbacteriaceae</taxon>
        <taxon>Paramicrobacterium</taxon>
    </lineage>
</organism>
<dbReference type="PROSITE" id="PS51000">
    <property type="entry name" value="HTH_DEOR_2"/>
    <property type="match status" value="1"/>
</dbReference>
<dbReference type="Gene3D" id="3.40.50.1360">
    <property type="match status" value="1"/>
</dbReference>
<dbReference type="InterPro" id="IPR036388">
    <property type="entry name" value="WH-like_DNA-bd_sf"/>
</dbReference>
<reference evidence="7 8" key="1">
    <citation type="submission" date="2020-12" db="EMBL/GenBank/DDBJ databases">
        <title>Microbacterium sp. HY060.</title>
        <authorList>
            <person name="Zhou J."/>
        </authorList>
    </citation>
    <scope>NUCLEOTIDE SEQUENCE [LARGE SCALE GENOMIC DNA]</scope>
    <source>
        <strain evidence="7 8">HY60</strain>
    </source>
</reference>
<dbReference type="InterPro" id="IPR014036">
    <property type="entry name" value="DeoR-like_C"/>
</dbReference>
<dbReference type="InterPro" id="IPR036390">
    <property type="entry name" value="WH_DNA-bd_sf"/>
</dbReference>
<keyword evidence="3" id="KW-0805">Transcription regulation</keyword>
<gene>
    <name evidence="7" type="ORF">HCR76_15840</name>
</gene>
<dbReference type="Proteomes" id="UP000662814">
    <property type="component" value="Chromosome"/>
</dbReference>
<evidence type="ECO:0000313" key="7">
    <source>
        <dbReference type="EMBL" id="QPZ38237.1"/>
    </source>
</evidence>
<dbReference type="SMART" id="SM01134">
    <property type="entry name" value="DeoRC"/>
    <property type="match status" value="1"/>
</dbReference>
<dbReference type="InterPro" id="IPR001034">
    <property type="entry name" value="DeoR_HTH"/>
</dbReference>
<dbReference type="InterPro" id="IPR037171">
    <property type="entry name" value="NagB/RpiA_transferase-like"/>
</dbReference>
<protein>
    <recommendedName>
        <fullName evidence="1">Lactose phosphotransferase system repressor</fullName>
    </recommendedName>
</protein>
<feature type="domain" description="HTH deoR-type" evidence="6">
    <location>
        <begin position="3"/>
        <end position="58"/>
    </location>
</feature>
<evidence type="ECO:0000256" key="2">
    <source>
        <dbReference type="ARBA" id="ARBA00022491"/>
    </source>
</evidence>
<keyword evidence="8" id="KW-1185">Reference proteome</keyword>
<dbReference type="PANTHER" id="PTHR30363">
    <property type="entry name" value="HTH-TYPE TRANSCRIPTIONAL REGULATOR SRLR-RELATED"/>
    <property type="match status" value="1"/>
</dbReference>
<dbReference type="SUPFAM" id="SSF46785">
    <property type="entry name" value="Winged helix' DNA-binding domain"/>
    <property type="match status" value="1"/>
</dbReference>
<name>A0ABX6YIS2_9MICO</name>
<dbReference type="SUPFAM" id="SSF100950">
    <property type="entry name" value="NagB/RpiA/CoA transferase-like"/>
    <property type="match status" value="1"/>
</dbReference>
<evidence type="ECO:0000256" key="4">
    <source>
        <dbReference type="ARBA" id="ARBA00023163"/>
    </source>
</evidence>
<dbReference type="Gene3D" id="1.10.10.10">
    <property type="entry name" value="Winged helix-like DNA-binding domain superfamily/Winged helix DNA-binding domain"/>
    <property type="match status" value="1"/>
</dbReference>
<evidence type="ECO:0000256" key="5">
    <source>
        <dbReference type="ARBA" id="ARBA00024937"/>
    </source>
</evidence>
<dbReference type="SMART" id="SM00420">
    <property type="entry name" value="HTH_DEOR"/>
    <property type="match status" value="1"/>
</dbReference>
<dbReference type="PANTHER" id="PTHR30363:SF4">
    <property type="entry name" value="GLYCEROL-3-PHOSPHATE REGULON REPRESSOR"/>
    <property type="match status" value="1"/>
</dbReference>
<comment type="function">
    <text evidence="5">Repressor of the lactose catabolism operon. Galactose-6-phosphate is the inducer.</text>
</comment>
<accession>A0ABX6YIS2</accession>
<dbReference type="Pfam" id="PF00455">
    <property type="entry name" value="DeoRC"/>
    <property type="match status" value="1"/>
</dbReference>
<evidence type="ECO:0000256" key="1">
    <source>
        <dbReference type="ARBA" id="ARBA00021390"/>
    </source>
</evidence>
<keyword evidence="4" id="KW-0804">Transcription</keyword>
<evidence type="ECO:0000259" key="6">
    <source>
        <dbReference type="PROSITE" id="PS51000"/>
    </source>
</evidence>
<dbReference type="PRINTS" id="PR00037">
    <property type="entry name" value="HTHLACR"/>
</dbReference>
<dbReference type="EMBL" id="CP061169">
    <property type="protein sequence ID" value="QPZ38237.1"/>
    <property type="molecule type" value="Genomic_DNA"/>
</dbReference>
<dbReference type="RefSeq" id="WP_166987064.1">
    <property type="nucleotide sequence ID" value="NZ_CP061169.1"/>
</dbReference>
<proteinExistence type="predicted"/>
<sequence length="262" mass="28481">MFALERRQLIVKEAREHGRVDVADVAENTGVSSETVRRDLTFLEQQNLLKRVHGGAVPVEVVASVPDVDERTDIQAGAKRAIGKAAFAHLPEHGTVLIDAGTTTAQVAAMIPENREMTVVTNGMPIAESLVRHPLLTVHVLGGRLRSTTLATVDHWALEQLKSLDIDVAFMGTYGVSLTRGFSTPDSFEGAVKRAMVRCAKKVIVVADSSKIGESHMSVFAPLEDVDVLITDAKADRKQVAELKKSGIRVETTRSVKRGKRE</sequence>